<keyword evidence="1" id="KW-0472">Membrane</keyword>
<dbReference type="AlphaFoldDB" id="A0AB38XWA9"/>
<evidence type="ECO:0000313" key="3">
    <source>
        <dbReference type="Proteomes" id="UP001220238"/>
    </source>
</evidence>
<keyword evidence="1" id="KW-1133">Transmembrane helix</keyword>
<dbReference type="Proteomes" id="UP001220238">
    <property type="component" value="Chromosome"/>
</dbReference>
<accession>A0AB38XWA9</accession>
<sequence>MEHSNKKLIYQVGYPFALLGSAACVALIPSPERGTGIILAYALALAIQVVWLLLFFSDRSGGRTLYTKFAVAVNVLALILAAIAIVAYSINGEVFGINLDLAFGPPVAAFIAVVLLLLLVIGAVTRVFRK</sequence>
<evidence type="ECO:0000256" key="1">
    <source>
        <dbReference type="SAM" id="Phobius"/>
    </source>
</evidence>
<protein>
    <submittedName>
        <fullName evidence="2">Uncharacterized protein</fullName>
    </submittedName>
</protein>
<dbReference type="EMBL" id="CP120206">
    <property type="protein sequence ID" value="WET44439.1"/>
    <property type="molecule type" value="Genomic_DNA"/>
</dbReference>
<proteinExistence type="predicted"/>
<feature type="transmembrane region" description="Helical" evidence="1">
    <location>
        <begin position="36"/>
        <end position="57"/>
    </location>
</feature>
<feature type="transmembrane region" description="Helical" evidence="1">
    <location>
        <begin position="12"/>
        <end position="30"/>
    </location>
</feature>
<keyword evidence="1" id="KW-0812">Transmembrane</keyword>
<dbReference type="RefSeq" id="WP_038627438.1">
    <property type="nucleotide sequence ID" value="NZ_CP046975.1"/>
</dbReference>
<organism evidence="2 3">
    <name type="scientific">Corynebacterium amycolatum</name>
    <dbReference type="NCBI Taxonomy" id="43765"/>
    <lineage>
        <taxon>Bacteria</taxon>
        <taxon>Bacillati</taxon>
        <taxon>Actinomycetota</taxon>
        <taxon>Actinomycetes</taxon>
        <taxon>Mycobacteriales</taxon>
        <taxon>Corynebacteriaceae</taxon>
        <taxon>Corynebacterium</taxon>
    </lineage>
</organism>
<dbReference type="PROSITE" id="PS51257">
    <property type="entry name" value="PROKAR_LIPOPROTEIN"/>
    <property type="match status" value="1"/>
</dbReference>
<feature type="transmembrane region" description="Helical" evidence="1">
    <location>
        <begin position="69"/>
        <end position="90"/>
    </location>
</feature>
<name>A0AB38XWA9_CORAY</name>
<gene>
    <name evidence="2" type="ORF">P2W56_03080</name>
</gene>
<evidence type="ECO:0000313" key="2">
    <source>
        <dbReference type="EMBL" id="WET44439.1"/>
    </source>
</evidence>
<reference evidence="2" key="1">
    <citation type="submission" date="2023-03" db="EMBL/GenBank/DDBJ databases">
        <title>Corynebacterium amycolatum SB-1.</title>
        <authorList>
            <person name="Jo H."/>
        </authorList>
    </citation>
    <scope>NUCLEOTIDE SEQUENCE</scope>
    <source>
        <strain evidence="2">SB-1</strain>
    </source>
</reference>
<dbReference type="GeneID" id="92767717"/>
<feature type="transmembrane region" description="Helical" evidence="1">
    <location>
        <begin position="102"/>
        <end position="124"/>
    </location>
</feature>